<evidence type="ECO:0000256" key="4">
    <source>
        <dbReference type="ARBA" id="ARBA00022833"/>
    </source>
</evidence>
<keyword evidence="3 5" id="KW-0863">Zinc-finger</keyword>
<feature type="compositionally biased region" description="Low complexity" evidence="6">
    <location>
        <begin position="177"/>
        <end position="190"/>
    </location>
</feature>
<dbReference type="InterPro" id="IPR036236">
    <property type="entry name" value="Znf_C2H2_sf"/>
</dbReference>
<dbReference type="GO" id="GO:0005634">
    <property type="term" value="C:nucleus"/>
    <property type="evidence" value="ECO:0007669"/>
    <property type="project" value="TreeGrafter"/>
</dbReference>
<evidence type="ECO:0000256" key="5">
    <source>
        <dbReference type="PROSITE-ProRule" id="PRU00042"/>
    </source>
</evidence>
<evidence type="ECO:0000313" key="8">
    <source>
        <dbReference type="EMBL" id="KAL0265880.1"/>
    </source>
</evidence>
<dbReference type="InterPro" id="IPR013087">
    <property type="entry name" value="Znf_C2H2_type"/>
</dbReference>
<accession>A0AAW2H7Z2</accession>
<dbReference type="Gene3D" id="3.30.160.60">
    <property type="entry name" value="Classic Zinc Finger"/>
    <property type="match status" value="1"/>
</dbReference>
<keyword evidence="2" id="KW-0677">Repeat</keyword>
<evidence type="ECO:0000256" key="1">
    <source>
        <dbReference type="ARBA" id="ARBA00022723"/>
    </source>
</evidence>
<evidence type="ECO:0000256" key="3">
    <source>
        <dbReference type="ARBA" id="ARBA00022771"/>
    </source>
</evidence>
<proteinExistence type="predicted"/>
<evidence type="ECO:0000256" key="6">
    <source>
        <dbReference type="SAM" id="MobiDB-lite"/>
    </source>
</evidence>
<dbReference type="PANTHER" id="PTHR23057">
    <property type="entry name" value="JUXTAPOSED WITH ANOTHER ZINC FINGER PROTEIN 1"/>
    <property type="match status" value="1"/>
</dbReference>
<name>A0AAW2H7Z2_9NEOP</name>
<dbReference type="InterPro" id="IPR051580">
    <property type="entry name" value="ZnF-Chromatin_assoc"/>
</dbReference>
<dbReference type="SUPFAM" id="SSF57667">
    <property type="entry name" value="beta-beta-alpha zinc fingers"/>
    <property type="match status" value="1"/>
</dbReference>
<organism evidence="8">
    <name type="scientific">Menopon gallinae</name>
    <name type="common">poultry shaft louse</name>
    <dbReference type="NCBI Taxonomy" id="328185"/>
    <lineage>
        <taxon>Eukaryota</taxon>
        <taxon>Metazoa</taxon>
        <taxon>Ecdysozoa</taxon>
        <taxon>Arthropoda</taxon>
        <taxon>Hexapoda</taxon>
        <taxon>Insecta</taxon>
        <taxon>Pterygota</taxon>
        <taxon>Neoptera</taxon>
        <taxon>Paraneoptera</taxon>
        <taxon>Psocodea</taxon>
        <taxon>Troctomorpha</taxon>
        <taxon>Phthiraptera</taxon>
        <taxon>Amblycera</taxon>
        <taxon>Menoponidae</taxon>
        <taxon>Menopon</taxon>
    </lineage>
</organism>
<comment type="caution">
    <text evidence="8">The sequence shown here is derived from an EMBL/GenBank/DDBJ whole genome shotgun (WGS) entry which is preliminary data.</text>
</comment>
<dbReference type="SMART" id="SM00355">
    <property type="entry name" value="ZnF_C2H2"/>
    <property type="match status" value="3"/>
</dbReference>
<feature type="compositionally biased region" description="Basic and acidic residues" evidence="6">
    <location>
        <begin position="158"/>
        <end position="176"/>
    </location>
</feature>
<feature type="domain" description="C2H2-type" evidence="7">
    <location>
        <begin position="199"/>
        <end position="229"/>
    </location>
</feature>
<keyword evidence="1" id="KW-0479">Metal-binding</keyword>
<dbReference type="PANTHER" id="PTHR23057:SF0">
    <property type="entry name" value="JUXTAPOSED WITH ANOTHER ZINC FINGER PROTEIN 1"/>
    <property type="match status" value="1"/>
</dbReference>
<sequence length="261" mass="30483">MEEPRATAKCLPPMHQHNLELLPAGMLYEADDEGMVRSIMMDFDCKSKDEGSSYSSSDSERCNVLRQQHAKSRADFLQRLHTMQFDQIFIENLLLKMEEQAFFKKPSCDVHDWNAEREAELEFLKNRSCCRMSFQNFTEWEIHMMSHELAANPYIVTKSERTPREESTDDMSESKQETSQTSDSSETVTSMSESKTKMFKCDHENCNKLYTSAYGLRYHLERGHVEGEDLTKPYLCTFVGCRKRYKNANGLKYHLAHGHRR</sequence>
<evidence type="ECO:0000256" key="2">
    <source>
        <dbReference type="ARBA" id="ARBA00022737"/>
    </source>
</evidence>
<protein>
    <recommendedName>
        <fullName evidence="7">C2H2-type domain-containing protein</fullName>
    </recommendedName>
</protein>
<gene>
    <name evidence="8" type="ORF">PYX00_011597</name>
</gene>
<dbReference type="AlphaFoldDB" id="A0AAW2H7Z2"/>
<dbReference type="PROSITE" id="PS00028">
    <property type="entry name" value="ZINC_FINGER_C2H2_1"/>
    <property type="match status" value="2"/>
</dbReference>
<dbReference type="GO" id="GO:0008270">
    <property type="term" value="F:zinc ion binding"/>
    <property type="evidence" value="ECO:0007669"/>
    <property type="project" value="UniProtKB-KW"/>
</dbReference>
<dbReference type="EMBL" id="JARGDH010000006">
    <property type="protein sequence ID" value="KAL0265880.1"/>
    <property type="molecule type" value="Genomic_DNA"/>
</dbReference>
<dbReference type="PROSITE" id="PS50157">
    <property type="entry name" value="ZINC_FINGER_C2H2_2"/>
    <property type="match status" value="1"/>
</dbReference>
<reference evidence="8" key="1">
    <citation type="journal article" date="2024" name="Gigascience">
        <title>Chromosome-level genome of the poultry shaft louse Menopon gallinae provides insight into the host-switching and adaptive evolution of parasitic lice.</title>
        <authorList>
            <person name="Xu Y."/>
            <person name="Ma L."/>
            <person name="Liu S."/>
            <person name="Liang Y."/>
            <person name="Liu Q."/>
            <person name="He Z."/>
            <person name="Tian L."/>
            <person name="Duan Y."/>
            <person name="Cai W."/>
            <person name="Li H."/>
            <person name="Song F."/>
        </authorList>
    </citation>
    <scope>NUCLEOTIDE SEQUENCE</scope>
    <source>
        <strain evidence="8">Cailab_2023a</strain>
    </source>
</reference>
<feature type="region of interest" description="Disordered" evidence="6">
    <location>
        <begin position="156"/>
        <end position="191"/>
    </location>
</feature>
<keyword evidence="4" id="KW-0862">Zinc</keyword>
<evidence type="ECO:0000259" key="7">
    <source>
        <dbReference type="PROSITE" id="PS50157"/>
    </source>
</evidence>